<proteinExistence type="predicted"/>
<dbReference type="RefSeq" id="WP_134084817.1">
    <property type="nucleotide sequence ID" value="NZ_SOQX01000007.1"/>
</dbReference>
<evidence type="ECO:0008006" key="4">
    <source>
        <dbReference type="Google" id="ProtNLM"/>
    </source>
</evidence>
<gene>
    <name evidence="2" type="ORF">EDC23_2394</name>
</gene>
<keyword evidence="1" id="KW-1133">Transmembrane helix</keyword>
<reference evidence="2 3" key="1">
    <citation type="submission" date="2019-03" db="EMBL/GenBank/DDBJ databases">
        <title>Genomic Encyclopedia of Type Strains, Phase IV (KMG-IV): sequencing the most valuable type-strain genomes for metagenomic binning, comparative biology and taxonomic classification.</title>
        <authorList>
            <person name="Goeker M."/>
        </authorList>
    </citation>
    <scope>NUCLEOTIDE SEQUENCE [LARGE SCALE GENOMIC DNA]</scope>
    <source>
        <strain evidence="2 3">DSM 16326</strain>
    </source>
</reference>
<sequence length="475" mass="53625">MEKIYCKYHPAAPARWQCNACRVNFCTTCAASDTDGIEPVCPLCGQKTVSLGAGNLIRPFWQRIPRFFLFPAHAVPLLFILALAGLSMLVSGSAFGMLFMLVINIVFFKYAFAILEDTAQGYLKPKPITGSVIFDELELPLKQLLLIFFIALLNYKVLGLFGFGPFILAVMISVAAFPAAVMILAVEHSIFKALNPLMILVTIKRIGPSYFIMCLFLALLLSGATVASDLLTTTLPKNIWFASSNFINMYFMLIMYNMMGYVIYQYHEQLGFSVTEAYLEEDSGKPASDPRFRQVDILLQEGKTEEAEKKLIREIEKNPGELDVREKLHRFYIAANNQQGLIQHSADYIMRLLHANKPSEAMRVYLEASQIAPKLKPAGARERHELAELLRKNGQSRAALNLLNNLHQEFPSYEGIPGAYLLVSQIMFEYFGEEKKALQVLDFLNKKYAGHPLLKDVEEYRQVIERMMVANQPST</sequence>
<organism evidence="2 3">
    <name type="scientific">Thiohalophilus thiocyanatoxydans</name>
    <dbReference type="NCBI Taxonomy" id="381308"/>
    <lineage>
        <taxon>Bacteria</taxon>
        <taxon>Pseudomonadati</taxon>
        <taxon>Pseudomonadota</taxon>
        <taxon>Gammaproteobacteria</taxon>
        <taxon>Thiohalomonadales</taxon>
        <taxon>Thiohalophilaceae</taxon>
        <taxon>Thiohalophilus</taxon>
    </lineage>
</organism>
<name>A0A4R8IKP9_9GAMM</name>
<dbReference type="EMBL" id="SOQX01000007">
    <property type="protein sequence ID" value="TDX99609.1"/>
    <property type="molecule type" value="Genomic_DNA"/>
</dbReference>
<evidence type="ECO:0000313" key="2">
    <source>
        <dbReference type="EMBL" id="TDX99609.1"/>
    </source>
</evidence>
<feature type="transmembrane region" description="Helical" evidence="1">
    <location>
        <begin position="67"/>
        <end position="89"/>
    </location>
</feature>
<keyword evidence="1" id="KW-0812">Transmembrane</keyword>
<dbReference type="AlphaFoldDB" id="A0A4R8IKP9"/>
<accession>A0A4R8IKP9</accession>
<feature type="transmembrane region" description="Helical" evidence="1">
    <location>
        <begin position="95"/>
        <end position="115"/>
    </location>
</feature>
<evidence type="ECO:0000313" key="3">
    <source>
        <dbReference type="Proteomes" id="UP000294914"/>
    </source>
</evidence>
<keyword evidence="3" id="KW-1185">Reference proteome</keyword>
<dbReference type="SUPFAM" id="SSF48452">
    <property type="entry name" value="TPR-like"/>
    <property type="match status" value="1"/>
</dbReference>
<dbReference type="Proteomes" id="UP000294914">
    <property type="component" value="Unassembled WGS sequence"/>
</dbReference>
<protein>
    <recommendedName>
        <fullName evidence="4">B box-type domain-containing protein</fullName>
    </recommendedName>
</protein>
<feature type="transmembrane region" description="Helical" evidence="1">
    <location>
        <begin position="239"/>
        <end position="264"/>
    </location>
</feature>
<dbReference type="OrthoDB" id="5698243at2"/>
<feature type="transmembrane region" description="Helical" evidence="1">
    <location>
        <begin position="167"/>
        <end position="186"/>
    </location>
</feature>
<feature type="transmembrane region" description="Helical" evidence="1">
    <location>
        <begin position="207"/>
        <end position="227"/>
    </location>
</feature>
<keyword evidence="1" id="KW-0472">Membrane</keyword>
<comment type="caution">
    <text evidence="2">The sequence shown here is derived from an EMBL/GenBank/DDBJ whole genome shotgun (WGS) entry which is preliminary data.</text>
</comment>
<dbReference type="Gene3D" id="1.25.40.10">
    <property type="entry name" value="Tetratricopeptide repeat domain"/>
    <property type="match status" value="1"/>
</dbReference>
<dbReference type="InterPro" id="IPR011990">
    <property type="entry name" value="TPR-like_helical_dom_sf"/>
</dbReference>
<evidence type="ECO:0000256" key="1">
    <source>
        <dbReference type="SAM" id="Phobius"/>
    </source>
</evidence>